<feature type="domain" description="Photosynthesis system II assembly factor Ycf48/Hcf136-like" evidence="3">
    <location>
        <begin position="135"/>
        <end position="259"/>
    </location>
</feature>
<evidence type="ECO:0000256" key="2">
    <source>
        <dbReference type="ARBA" id="ARBA00023276"/>
    </source>
</evidence>
<evidence type="ECO:0000256" key="1">
    <source>
        <dbReference type="ARBA" id="ARBA00022531"/>
    </source>
</evidence>
<comment type="caution">
    <text evidence="4">The sequence shown here is derived from an EMBL/GenBank/DDBJ whole genome shotgun (WGS) entry which is preliminary data.</text>
</comment>
<dbReference type="PANTHER" id="PTHR47199:SF2">
    <property type="entry name" value="PHOTOSYSTEM II STABILITY_ASSEMBLY FACTOR HCF136, CHLOROPLASTIC"/>
    <property type="match status" value="1"/>
</dbReference>
<dbReference type="PANTHER" id="PTHR47199">
    <property type="entry name" value="PHOTOSYSTEM II STABILITY/ASSEMBLY FACTOR HCF136, CHLOROPLASTIC"/>
    <property type="match status" value="1"/>
</dbReference>
<dbReference type="InterPro" id="IPR015943">
    <property type="entry name" value="WD40/YVTN_repeat-like_dom_sf"/>
</dbReference>
<protein>
    <submittedName>
        <fullName evidence="4">YCF48-related protein</fullName>
    </submittedName>
</protein>
<dbReference type="SUPFAM" id="SSF110296">
    <property type="entry name" value="Oligoxyloglucan reducing end-specific cellobiohydrolase"/>
    <property type="match status" value="1"/>
</dbReference>
<dbReference type="EMBL" id="JAMFLX010000045">
    <property type="protein sequence ID" value="MCL6272091.1"/>
    <property type="molecule type" value="Genomic_DNA"/>
</dbReference>
<accession>A0ABT0PLF1</accession>
<evidence type="ECO:0000313" key="5">
    <source>
        <dbReference type="Proteomes" id="UP001203338"/>
    </source>
</evidence>
<keyword evidence="2" id="KW-0604">Photosystem II</keyword>
<organism evidence="4 5">
    <name type="scientific">Parendozoicomonas callyspongiae</name>
    <dbReference type="NCBI Taxonomy" id="2942213"/>
    <lineage>
        <taxon>Bacteria</taxon>
        <taxon>Pseudomonadati</taxon>
        <taxon>Pseudomonadota</taxon>
        <taxon>Gammaproteobacteria</taxon>
        <taxon>Oceanospirillales</taxon>
        <taxon>Endozoicomonadaceae</taxon>
        <taxon>Parendozoicomonas</taxon>
    </lineage>
</organism>
<dbReference type="InterPro" id="IPR028203">
    <property type="entry name" value="PSII_CF48-like_dom"/>
</dbReference>
<dbReference type="RefSeq" id="WP_249701773.1">
    <property type="nucleotide sequence ID" value="NZ_JAMFLX010000045.1"/>
</dbReference>
<keyword evidence="1" id="KW-0602">Photosynthesis</keyword>
<evidence type="ECO:0000313" key="4">
    <source>
        <dbReference type="EMBL" id="MCL6272091.1"/>
    </source>
</evidence>
<dbReference type="Proteomes" id="UP001203338">
    <property type="component" value="Unassembled WGS sequence"/>
</dbReference>
<name>A0ABT0PLF1_9GAMM</name>
<dbReference type="Gene3D" id="2.130.10.10">
    <property type="entry name" value="YVTN repeat-like/Quinoprotein amine dehydrogenase"/>
    <property type="match status" value="1"/>
</dbReference>
<reference evidence="4 5" key="1">
    <citation type="submission" date="2022-05" db="EMBL/GenBank/DDBJ databases">
        <authorList>
            <person name="Park J.-S."/>
        </authorList>
    </citation>
    <scope>NUCLEOTIDE SEQUENCE [LARGE SCALE GENOMIC DNA]</scope>
    <source>
        <strain evidence="4 5">2012CJ34-2</strain>
    </source>
</reference>
<evidence type="ECO:0000259" key="3">
    <source>
        <dbReference type="Pfam" id="PF14870"/>
    </source>
</evidence>
<keyword evidence="5" id="KW-1185">Reference proteome</keyword>
<proteinExistence type="predicted"/>
<gene>
    <name evidence="4" type="ORF">M3P05_19395</name>
</gene>
<sequence>MKYPDNWYHSGQNKRTLGLSRFFRKLAPAVCSGMLVVSAYAKPATDQVLSSLMLDIERAGKGDRLVAVGERGHVIWSDDMGNKWSQSRVPVDVMLTSVYFPTEKTGFAVGHDATIFKTVDGGVNWAAVYEDKAAEVPLLDVFFINENTGFAMGAYGYFLQTSDAGKTWNNWADRTSNDEELHLNAMTRLDNGTLLMAGEAGLLLRSIDDGKFWEKLETPYDGSFFGVQSLDQKGTAVAFGLRGNAFMTKDSGLTWKELDTGTEQTLFDGVVLDGDQPLLVGSGGALALKSGADSLVSNLNDRATLTGVIQARDNFYVITSENGVRRVGPGILGQSLSRQ</sequence>
<feature type="domain" description="Photosynthesis system II assembly factor Ycf48/Hcf136-like" evidence="3">
    <location>
        <begin position="82"/>
        <end position="127"/>
    </location>
</feature>
<dbReference type="Pfam" id="PF14870">
    <property type="entry name" value="PSII_BNR"/>
    <property type="match status" value="2"/>
</dbReference>